<dbReference type="AlphaFoldDB" id="A0A7I8C3N3"/>
<gene>
    <name evidence="1" type="ORF">PPGU16_81680</name>
</gene>
<organism evidence="1 2">
    <name type="scientific">Paraburkholderia largidicola</name>
    <dbReference type="NCBI Taxonomy" id="3014751"/>
    <lineage>
        <taxon>Bacteria</taxon>
        <taxon>Pseudomonadati</taxon>
        <taxon>Pseudomonadota</taxon>
        <taxon>Betaproteobacteria</taxon>
        <taxon>Burkholderiales</taxon>
        <taxon>Burkholderiaceae</taxon>
        <taxon>Paraburkholderia</taxon>
    </lineage>
</organism>
<keyword evidence="1" id="KW-0614">Plasmid</keyword>
<dbReference type="Proteomes" id="UP000510888">
    <property type="component" value="Plasmid PPGU16_p2"/>
</dbReference>
<dbReference type="RefSeq" id="WP_180727305.1">
    <property type="nucleotide sequence ID" value="NZ_AP023177.1"/>
</dbReference>
<accession>A0A7I8C3N3</accession>
<keyword evidence="2" id="KW-1185">Reference proteome</keyword>
<protein>
    <submittedName>
        <fullName evidence="1">Uncharacterized protein</fullName>
    </submittedName>
</protein>
<dbReference type="KEGG" id="plad:PPGU16_81680"/>
<evidence type="ECO:0000313" key="1">
    <source>
        <dbReference type="EMBL" id="BCF95101.1"/>
    </source>
</evidence>
<dbReference type="EMBL" id="AP023177">
    <property type="protein sequence ID" value="BCF95101.1"/>
    <property type="molecule type" value="Genomic_DNA"/>
</dbReference>
<sequence>MEPILSGLSNANACAVVASMPAQNRWATFADELAKLDTARRNLQRTDA</sequence>
<proteinExistence type="predicted"/>
<reference evidence="1 2" key="1">
    <citation type="journal article" date="2020" name="Genes (Basel)">
        <title>Genomic Comparison of Insect Gut Symbionts from Divergent Burkholderia Subclades.</title>
        <authorList>
            <person name="Takeshita K."/>
            <person name="Kikuchi Y."/>
        </authorList>
    </citation>
    <scope>NUCLEOTIDE SEQUENCE [LARGE SCALE GENOMIC DNA]</scope>
    <source>
        <strain evidence="1 2">PGU16</strain>
        <plasmid evidence="1 2">PPGU16_p2</plasmid>
    </source>
</reference>
<name>A0A7I8C3N3_9BURK</name>
<evidence type="ECO:0000313" key="2">
    <source>
        <dbReference type="Proteomes" id="UP000510888"/>
    </source>
</evidence>
<geneLocation type="plasmid" evidence="1 2">
    <name>PPGU16_p2</name>
</geneLocation>